<dbReference type="InterPro" id="IPR043129">
    <property type="entry name" value="ATPase_NBD"/>
</dbReference>
<evidence type="ECO:0000313" key="1">
    <source>
        <dbReference type="EMBL" id="OIN08936.1"/>
    </source>
</evidence>
<dbReference type="InterPro" id="IPR042257">
    <property type="entry name" value="DGOK_C"/>
</dbReference>
<keyword evidence="2" id="KW-1185">Reference proteome</keyword>
<gene>
    <name evidence="1" type="ORF">BFR47_14835</name>
</gene>
<dbReference type="CDD" id="cd24012">
    <property type="entry name" value="ASKHA_NBD_KDGal-kinase"/>
    <property type="match status" value="1"/>
</dbReference>
<dbReference type="Pfam" id="PF05035">
    <property type="entry name" value="DGOK"/>
    <property type="match status" value="1"/>
</dbReference>
<sequence>MIITIDTGTTNTRVALFDGKRRVDLVKASVGVRNTSIDGHNQLLLNTIAEAVSEIKLRQKLNEEDIDAIVAAGMITSNLGLLEVPHLIAPVSLDDFANNIHSAVIPEISSQPIHFIPGVKNVDTDNLASIEGLDIMRGEEVEALAIADAYHIRHNAIIALPGSHSKFVAMDANQSILGCCTTLAGELNAIITGHTILTSSLENRYTDTLCQASLVAGYDEAERYGFGKALFSVRLNEQFGGKQHHQLASFLLGIILHSDIKAITATPHLHFTPETPVYIGGKGILCDATASLLARNFPGNDVIQCENVDDLSAMGAMYVARKAKLIS</sequence>
<evidence type="ECO:0000313" key="2">
    <source>
        <dbReference type="Proteomes" id="UP000243073"/>
    </source>
</evidence>
<reference evidence="1 2" key="1">
    <citation type="submission" date="2016-07" db="EMBL/GenBank/DDBJ databases">
        <title>Draft Genome Sequence of Oceanisphaera psychrotolerans, isolated from coastal sediment samples.</title>
        <authorList>
            <person name="Zhuo S."/>
            <person name="Ruan Z."/>
        </authorList>
    </citation>
    <scope>NUCLEOTIDE SEQUENCE [LARGE SCALE GENOMIC DNA]</scope>
    <source>
        <strain evidence="1 2">LAM-WHM-ZC</strain>
    </source>
</reference>
<dbReference type="InterPro" id="IPR007729">
    <property type="entry name" value="DGOK"/>
</dbReference>
<evidence type="ECO:0008006" key="3">
    <source>
        <dbReference type="Google" id="ProtNLM"/>
    </source>
</evidence>
<dbReference type="InterPro" id="IPR042258">
    <property type="entry name" value="DGOK_N"/>
</dbReference>
<dbReference type="GO" id="GO:0034194">
    <property type="term" value="P:D-galactonate catabolic process"/>
    <property type="evidence" value="ECO:0007669"/>
    <property type="project" value="InterPro"/>
</dbReference>
<dbReference type="OrthoDB" id="256574at2"/>
<dbReference type="SUPFAM" id="SSF53067">
    <property type="entry name" value="Actin-like ATPase domain"/>
    <property type="match status" value="1"/>
</dbReference>
<dbReference type="RefSeq" id="WP_071472950.1">
    <property type="nucleotide sequence ID" value="NZ_MDKE01000024.1"/>
</dbReference>
<organism evidence="1 2">
    <name type="scientific">Oceanisphaera psychrotolerans</name>
    <dbReference type="NCBI Taxonomy" id="1414654"/>
    <lineage>
        <taxon>Bacteria</taxon>
        <taxon>Pseudomonadati</taxon>
        <taxon>Pseudomonadota</taxon>
        <taxon>Gammaproteobacteria</taxon>
        <taxon>Aeromonadales</taxon>
        <taxon>Aeromonadaceae</taxon>
        <taxon>Oceanisphaera</taxon>
    </lineage>
</organism>
<protein>
    <recommendedName>
        <fullName evidence="3">2-dehydro-3-deoxygalactonokinase</fullName>
    </recommendedName>
</protein>
<dbReference type="STRING" id="1414654.BFR47_14835"/>
<name>A0A1J4QD59_9GAMM</name>
<dbReference type="Proteomes" id="UP000243073">
    <property type="component" value="Unassembled WGS sequence"/>
</dbReference>
<dbReference type="EMBL" id="MDKE01000024">
    <property type="protein sequence ID" value="OIN08936.1"/>
    <property type="molecule type" value="Genomic_DNA"/>
</dbReference>
<dbReference type="Gene3D" id="3.30.420.310">
    <property type="entry name" value="2-keto-3-deoxy-galactonokinase, C-terminal domain"/>
    <property type="match status" value="1"/>
</dbReference>
<dbReference type="Gene3D" id="3.30.420.300">
    <property type="entry name" value="2-keto-3-deoxy-galactonokinase, substrate binding domain"/>
    <property type="match status" value="1"/>
</dbReference>
<dbReference type="GO" id="GO:0008671">
    <property type="term" value="F:2-dehydro-3-deoxygalactonokinase activity"/>
    <property type="evidence" value="ECO:0007669"/>
    <property type="project" value="InterPro"/>
</dbReference>
<dbReference type="AlphaFoldDB" id="A0A1J4QD59"/>
<proteinExistence type="predicted"/>
<comment type="caution">
    <text evidence="1">The sequence shown here is derived from an EMBL/GenBank/DDBJ whole genome shotgun (WGS) entry which is preliminary data.</text>
</comment>
<accession>A0A1J4QD59</accession>